<keyword evidence="5" id="KW-1185">Reference proteome</keyword>
<dbReference type="GO" id="GO:0016973">
    <property type="term" value="P:poly(A)+ mRNA export from nucleus"/>
    <property type="evidence" value="ECO:0007669"/>
    <property type="project" value="TreeGrafter"/>
</dbReference>
<dbReference type="OrthoDB" id="532435at2759"/>
<dbReference type="InterPro" id="IPR037624">
    <property type="entry name" value="Nup133-like"/>
</dbReference>
<dbReference type="Proteomes" id="UP000232323">
    <property type="component" value="Unassembled WGS sequence"/>
</dbReference>
<evidence type="ECO:0008006" key="6">
    <source>
        <dbReference type="Google" id="ProtNLM"/>
    </source>
</evidence>
<proteinExistence type="predicted"/>
<evidence type="ECO:0000313" key="4">
    <source>
        <dbReference type="EMBL" id="GAX78191.1"/>
    </source>
</evidence>
<accession>A0A250X539</accession>
<name>A0A250X539_9CHLO</name>
<comment type="caution">
    <text evidence="4">The sequence shown here is derived from an EMBL/GenBank/DDBJ whole genome shotgun (WGS) entry which is preliminary data.</text>
</comment>
<evidence type="ECO:0000256" key="2">
    <source>
        <dbReference type="ARBA" id="ARBA00022448"/>
    </source>
</evidence>
<dbReference type="EMBL" id="BEGY01000030">
    <property type="protein sequence ID" value="GAX78191.1"/>
    <property type="molecule type" value="Genomic_DNA"/>
</dbReference>
<evidence type="ECO:0000256" key="1">
    <source>
        <dbReference type="ARBA" id="ARBA00004123"/>
    </source>
</evidence>
<dbReference type="GO" id="GO:0031080">
    <property type="term" value="C:nuclear pore outer ring"/>
    <property type="evidence" value="ECO:0007669"/>
    <property type="project" value="TreeGrafter"/>
</dbReference>
<protein>
    <recommendedName>
        <fullName evidence="6">Nucleoporin Nup133/Nup155-like N-terminal domain-containing protein</fullName>
    </recommendedName>
</protein>
<comment type="subcellular location">
    <subcellularLocation>
        <location evidence="1">Nucleus</location>
    </subcellularLocation>
</comment>
<evidence type="ECO:0000256" key="3">
    <source>
        <dbReference type="ARBA" id="ARBA00023242"/>
    </source>
</evidence>
<keyword evidence="3" id="KW-0539">Nucleus</keyword>
<keyword evidence="2" id="KW-0813">Transport</keyword>
<dbReference type="PANTHER" id="PTHR13405:SF11">
    <property type="entry name" value="NUCLEAR PORE COMPLEX PROTEIN NUP133"/>
    <property type="match status" value="1"/>
</dbReference>
<dbReference type="STRING" id="1157962.A0A250X539"/>
<dbReference type="GO" id="GO:0000972">
    <property type="term" value="P:transcription-dependent tethering of RNA polymerase II gene DNA at nuclear periphery"/>
    <property type="evidence" value="ECO:0007669"/>
    <property type="project" value="TreeGrafter"/>
</dbReference>
<dbReference type="GO" id="GO:0017056">
    <property type="term" value="F:structural constituent of nuclear pore"/>
    <property type="evidence" value="ECO:0007669"/>
    <property type="project" value="InterPro"/>
</dbReference>
<dbReference type="GO" id="GO:0006606">
    <property type="term" value="P:protein import into nucleus"/>
    <property type="evidence" value="ECO:0007669"/>
    <property type="project" value="TreeGrafter"/>
</dbReference>
<organism evidence="4 5">
    <name type="scientific">Chlamydomonas eustigma</name>
    <dbReference type="NCBI Taxonomy" id="1157962"/>
    <lineage>
        <taxon>Eukaryota</taxon>
        <taxon>Viridiplantae</taxon>
        <taxon>Chlorophyta</taxon>
        <taxon>core chlorophytes</taxon>
        <taxon>Chlorophyceae</taxon>
        <taxon>CS clade</taxon>
        <taxon>Chlamydomonadales</taxon>
        <taxon>Chlamydomonadaceae</taxon>
        <taxon>Chlamydomonas</taxon>
    </lineage>
</organism>
<dbReference type="PANTHER" id="PTHR13405">
    <property type="entry name" value="NUCLEAR PORE COMPLEX PROTEIN NUP133"/>
    <property type="match status" value="1"/>
</dbReference>
<reference evidence="4 5" key="1">
    <citation type="submission" date="2017-08" db="EMBL/GenBank/DDBJ databases">
        <title>Acidophilic green algal genome provides insights into adaptation to an acidic environment.</title>
        <authorList>
            <person name="Hirooka S."/>
            <person name="Hirose Y."/>
            <person name="Kanesaki Y."/>
            <person name="Higuchi S."/>
            <person name="Fujiwara T."/>
            <person name="Onuma R."/>
            <person name="Era A."/>
            <person name="Ohbayashi R."/>
            <person name="Uzuka A."/>
            <person name="Nozaki H."/>
            <person name="Yoshikawa H."/>
            <person name="Miyagishima S.Y."/>
        </authorList>
    </citation>
    <scope>NUCLEOTIDE SEQUENCE [LARGE SCALE GENOMIC DNA]</scope>
    <source>
        <strain evidence="4 5">NIES-2499</strain>
    </source>
</reference>
<sequence>MNINYSFLLPKHALDQIQHDRVVHTGVSTSHCWIFDGRSVLVWKIEDGKDARLFFVPVLSAFAKTESLNTDADDIFISVLARNSALTLVVCLASGCLATWLDINYQTDPFICQLSASTHSRINSFSAVSPTASGNSGIVFVGAAGFSDGSWALVQGSPQGLVSRLLNTHLDSRTECKPSMLGKLGSALSWTYTEVFDPSAKFIKRSPTTGQSVIDVHVHPLDSNRYRVLLLTETAVDLWQVTLGARASEQLLWSFQNQTALQHNSSLSSRSFMRVNKAMAFAASYIYIWTQSEGPVSSDSDHSVQRLLLDDAGIPVHDWSVSIAAFCQAHPPAAASQRNHRMQISADLSGSSCVLLGPGNTIVQCITSQPEAGTGAPGAMTLCHGEAHVLSTELDALAVEASVHSGYGNQACCIVLSATYGVVVLSHRIDEGMAATTTGPMSTELAQQVFQLLDSTISQALTAQQQQSNRPLLALVSGLGRRLESLGALSLVSNMEVLAVYSTKIVDMLPKQWGDGSRGNAGHPGASFAEQLSEKGSRHSMLLACLSESGVLHRLVPQVQRVLLDNAEKLEVVTSLLRLLQAYQQQSSSYQGPEVVLLMKVLQHAGQLSSNAAASASSTGEALMEPFELFCARPTLSASAVLHSVSEAAMEVAMQTGGGLTRPNDQSAGPLRSQMVLLAEVLGTAVAASQARRQQVQQSHRLSSAQVASMLSRPGWLECQEAQGSVEVLLQACEKTRQDLAQGQSGQEQLSRSMFGITEVLLSAHAASVAAAGGTSLGDAAAGAAVQRQALGLYRQARAKHVPVLLADALLEEGDAGLGDRLLVQVEELCRQHHCYPQLLTLCRTLCPRDHPGAPLSSSLRLHHYMGVMGPEEGADEKDTFAAYVYQELYNSGQHAELLMLPSQFWPGLQEFLLQYPHLLWMLLLKSGDATGGAPGALMQTAGSCKADFNQHKRLVCLAKLAAHASGATEASLAASRRLQLLDMQQRIGLTSSSQPAMDLPELVDAALDLSRSSNQAAAEAGPLSGGEAALIALEAMSTCSLAERDANRSRWELTWRQLLEATKWSSADNALGDVGELLQSTHLYRGVLISAGCGALGTRMDSEPAKALTEMLRSWSSGRMQVLVVQTLDRALAAAGL</sequence>
<dbReference type="AlphaFoldDB" id="A0A250X539"/>
<evidence type="ECO:0000313" key="5">
    <source>
        <dbReference type="Proteomes" id="UP000232323"/>
    </source>
</evidence>
<gene>
    <name evidence="4" type="ORF">CEUSTIGMA_g5633.t1</name>
</gene>